<organism evidence="4 5">
    <name type="scientific">Nocardia thailandica</name>
    <dbReference type="NCBI Taxonomy" id="257275"/>
    <lineage>
        <taxon>Bacteria</taxon>
        <taxon>Bacillati</taxon>
        <taxon>Actinomycetota</taxon>
        <taxon>Actinomycetes</taxon>
        <taxon>Mycobacteriales</taxon>
        <taxon>Nocardiaceae</taxon>
        <taxon>Nocardia</taxon>
    </lineage>
</organism>
<evidence type="ECO:0000313" key="4">
    <source>
        <dbReference type="EMBL" id="MFF0545454.1"/>
    </source>
</evidence>
<dbReference type="Proteomes" id="UP001601444">
    <property type="component" value="Unassembled WGS sequence"/>
</dbReference>
<feature type="signal peptide" evidence="2">
    <location>
        <begin position="1"/>
        <end position="19"/>
    </location>
</feature>
<dbReference type="PROSITE" id="PS51257">
    <property type="entry name" value="PROKAR_LIPOPROTEIN"/>
    <property type="match status" value="1"/>
</dbReference>
<dbReference type="InterPro" id="IPR012347">
    <property type="entry name" value="Ferritin-like"/>
</dbReference>
<dbReference type="InterPro" id="IPR005183">
    <property type="entry name" value="DUF305_CopM-like"/>
</dbReference>
<name>A0ABW6PSQ1_9NOCA</name>
<keyword evidence="5" id="KW-1185">Reference proteome</keyword>
<gene>
    <name evidence="4" type="ORF">ACFYTF_21720</name>
</gene>
<feature type="domain" description="DUF305" evidence="3">
    <location>
        <begin position="53"/>
        <end position="200"/>
    </location>
</feature>
<dbReference type="RefSeq" id="WP_387701894.1">
    <property type="nucleotide sequence ID" value="NZ_JBIAMX010000014.1"/>
</dbReference>
<protein>
    <submittedName>
        <fullName evidence="4">DUF305 domain-containing protein</fullName>
    </submittedName>
</protein>
<sequence>MSVFRVTAVAVATAATLFAAGCGDDSTPAPAATSTTTAPAPTGTQAAAYTEADVTFLQMMYPHHAQAVEMARLVPSRSQNPELIALAANVEKAQAPEMEQITTLLTGWGKPAPTADMGHGGHGGHTMSGMMTADQMTALAAASGPAFDRMWLEMMIDHHLGAVEMAKTELAAGVNTEARALATAIVADQEKEIAQMRAMLAQR</sequence>
<dbReference type="PANTHER" id="PTHR36933:SF1">
    <property type="entry name" value="SLL0788 PROTEIN"/>
    <property type="match status" value="1"/>
</dbReference>
<proteinExistence type="predicted"/>
<dbReference type="Pfam" id="PF03713">
    <property type="entry name" value="DUF305"/>
    <property type="match status" value="1"/>
</dbReference>
<dbReference type="EMBL" id="JBIAMX010000014">
    <property type="protein sequence ID" value="MFF0545454.1"/>
    <property type="molecule type" value="Genomic_DNA"/>
</dbReference>
<evidence type="ECO:0000259" key="3">
    <source>
        <dbReference type="Pfam" id="PF03713"/>
    </source>
</evidence>
<evidence type="ECO:0000256" key="1">
    <source>
        <dbReference type="SAM" id="MobiDB-lite"/>
    </source>
</evidence>
<feature type="chain" id="PRO_5047267060" evidence="2">
    <location>
        <begin position="20"/>
        <end position="203"/>
    </location>
</feature>
<feature type="region of interest" description="Disordered" evidence="1">
    <location>
        <begin position="23"/>
        <end position="44"/>
    </location>
</feature>
<evidence type="ECO:0000256" key="2">
    <source>
        <dbReference type="SAM" id="SignalP"/>
    </source>
</evidence>
<reference evidence="4 5" key="1">
    <citation type="submission" date="2024-10" db="EMBL/GenBank/DDBJ databases">
        <title>The Natural Products Discovery Center: Release of the First 8490 Sequenced Strains for Exploring Actinobacteria Biosynthetic Diversity.</title>
        <authorList>
            <person name="Kalkreuter E."/>
            <person name="Kautsar S.A."/>
            <person name="Yang D."/>
            <person name="Bader C.D."/>
            <person name="Teijaro C.N."/>
            <person name="Fluegel L."/>
            <person name="Davis C.M."/>
            <person name="Simpson J.R."/>
            <person name="Lauterbach L."/>
            <person name="Steele A.D."/>
            <person name="Gui C."/>
            <person name="Meng S."/>
            <person name="Li G."/>
            <person name="Viehrig K."/>
            <person name="Ye F."/>
            <person name="Su P."/>
            <person name="Kiefer A.F."/>
            <person name="Nichols A."/>
            <person name="Cepeda A.J."/>
            <person name="Yan W."/>
            <person name="Fan B."/>
            <person name="Jiang Y."/>
            <person name="Adhikari A."/>
            <person name="Zheng C.-J."/>
            <person name="Schuster L."/>
            <person name="Cowan T.M."/>
            <person name="Smanski M.J."/>
            <person name="Chevrette M.G."/>
            <person name="De Carvalho L.P.S."/>
            <person name="Shen B."/>
        </authorList>
    </citation>
    <scope>NUCLEOTIDE SEQUENCE [LARGE SCALE GENOMIC DNA]</scope>
    <source>
        <strain evidence="4 5">NPDC004045</strain>
    </source>
</reference>
<dbReference type="Gene3D" id="1.20.1260.10">
    <property type="match status" value="1"/>
</dbReference>
<keyword evidence="2" id="KW-0732">Signal</keyword>
<accession>A0ABW6PSQ1</accession>
<feature type="compositionally biased region" description="Low complexity" evidence="1">
    <location>
        <begin position="27"/>
        <end position="44"/>
    </location>
</feature>
<evidence type="ECO:0000313" key="5">
    <source>
        <dbReference type="Proteomes" id="UP001601444"/>
    </source>
</evidence>
<comment type="caution">
    <text evidence="4">The sequence shown here is derived from an EMBL/GenBank/DDBJ whole genome shotgun (WGS) entry which is preliminary data.</text>
</comment>
<dbReference type="PANTHER" id="PTHR36933">
    <property type="entry name" value="SLL0788 PROTEIN"/>
    <property type="match status" value="1"/>
</dbReference>